<keyword evidence="3" id="KW-1185">Reference proteome</keyword>
<proteinExistence type="predicted"/>
<sequence>MPGPSAAVTATRRWRPPPGVSVDRVTADLFDAAAMYDDDYLHFFTGSATRVTHGPAVPAGGSGTAAADLVWRLLGLEPGMRVLDLACGPGALANALAGRGCRVTGLDFSEVFLRRARADAAALGVEVDYQAGDMRSLPAGWSGRFGRVVNWSTAFGYFDDPTNRRVLGEIVRVLRPGGRLAMDLDNLTRFLTDWTPSRITVARDDGDMLADRHRLDPLTGRFEVERTVIRDGTVRRLTFLKRLFGFPEIRDWCVAAGLGTVAGYGEDGRPLTAEHQRMIVVAGTGDPGRGA</sequence>
<reference evidence="2 3" key="1">
    <citation type="submission" date="2019-06" db="EMBL/GenBank/DDBJ databases">
        <title>Sequencing the genomes of 1000 actinobacteria strains.</title>
        <authorList>
            <person name="Klenk H.-P."/>
        </authorList>
    </citation>
    <scope>NUCLEOTIDE SEQUENCE [LARGE SCALE GENOMIC DNA]</scope>
    <source>
        <strain evidence="2 3">DSM 43866</strain>
    </source>
</reference>
<dbReference type="InterPro" id="IPR041698">
    <property type="entry name" value="Methyltransf_25"/>
</dbReference>
<dbReference type="GO" id="GO:0008168">
    <property type="term" value="F:methyltransferase activity"/>
    <property type="evidence" value="ECO:0007669"/>
    <property type="project" value="UniProtKB-KW"/>
</dbReference>
<dbReference type="AlphaFoldDB" id="A0A561WKF5"/>
<dbReference type="SUPFAM" id="SSF53335">
    <property type="entry name" value="S-adenosyl-L-methionine-dependent methyltransferases"/>
    <property type="match status" value="1"/>
</dbReference>
<dbReference type="InterPro" id="IPR029063">
    <property type="entry name" value="SAM-dependent_MTases_sf"/>
</dbReference>
<dbReference type="Proteomes" id="UP000320239">
    <property type="component" value="Unassembled WGS sequence"/>
</dbReference>
<dbReference type="EMBL" id="VIWY01000002">
    <property type="protein sequence ID" value="TWG24345.1"/>
    <property type="molecule type" value="Genomic_DNA"/>
</dbReference>
<dbReference type="GO" id="GO:0032259">
    <property type="term" value="P:methylation"/>
    <property type="evidence" value="ECO:0007669"/>
    <property type="project" value="UniProtKB-KW"/>
</dbReference>
<gene>
    <name evidence="2" type="ORF">FHX34_102899</name>
</gene>
<evidence type="ECO:0000259" key="1">
    <source>
        <dbReference type="Pfam" id="PF13649"/>
    </source>
</evidence>
<evidence type="ECO:0000313" key="3">
    <source>
        <dbReference type="Proteomes" id="UP000320239"/>
    </source>
</evidence>
<comment type="caution">
    <text evidence="2">The sequence shown here is derived from an EMBL/GenBank/DDBJ whole genome shotgun (WGS) entry which is preliminary data.</text>
</comment>
<name>A0A561WKF5_ACTTI</name>
<feature type="domain" description="Methyltransferase" evidence="1">
    <location>
        <begin position="82"/>
        <end position="178"/>
    </location>
</feature>
<protein>
    <submittedName>
        <fullName evidence="2">Methyltransferase family protein</fullName>
    </submittedName>
</protein>
<accession>A0A561WKF5</accession>
<dbReference type="Pfam" id="PF13649">
    <property type="entry name" value="Methyltransf_25"/>
    <property type="match status" value="1"/>
</dbReference>
<evidence type="ECO:0000313" key="2">
    <source>
        <dbReference type="EMBL" id="TWG24345.1"/>
    </source>
</evidence>
<organism evidence="2 3">
    <name type="scientific">Actinoplanes teichomyceticus</name>
    <dbReference type="NCBI Taxonomy" id="1867"/>
    <lineage>
        <taxon>Bacteria</taxon>
        <taxon>Bacillati</taxon>
        <taxon>Actinomycetota</taxon>
        <taxon>Actinomycetes</taxon>
        <taxon>Micromonosporales</taxon>
        <taxon>Micromonosporaceae</taxon>
        <taxon>Actinoplanes</taxon>
    </lineage>
</organism>
<dbReference type="Gene3D" id="3.40.50.150">
    <property type="entry name" value="Vaccinia Virus protein VP39"/>
    <property type="match status" value="1"/>
</dbReference>
<keyword evidence="2" id="KW-0808">Transferase</keyword>
<dbReference type="CDD" id="cd02440">
    <property type="entry name" value="AdoMet_MTases"/>
    <property type="match status" value="1"/>
</dbReference>
<keyword evidence="2" id="KW-0489">Methyltransferase</keyword>
<dbReference type="InterPro" id="IPR050508">
    <property type="entry name" value="Methyltransf_Superfamily"/>
</dbReference>
<dbReference type="PANTHER" id="PTHR42912">
    <property type="entry name" value="METHYLTRANSFERASE"/>
    <property type="match status" value="1"/>
</dbReference>